<dbReference type="PANTHER" id="PTHR47852">
    <property type="entry name" value="OS06G0298400 PROTEIN"/>
    <property type="match status" value="1"/>
</dbReference>
<dbReference type="EMBL" id="GBEZ01027612">
    <property type="protein sequence ID" value="JAC59722.1"/>
    <property type="molecule type" value="Transcribed_RNA"/>
</dbReference>
<reference evidence="3" key="1">
    <citation type="submission" date="2014-05" db="EMBL/GenBank/DDBJ databases">
        <title>The transcriptome of the halophilic microalga Tetraselmis sp. GSL018 isolated from the Great Salt Lake, Utah.</title>
        <authorList>
            <person name="Jinkerson R.E."/>
            <person name="D'Adamo S."/>
            <person name="Posewitz M.C."/>
        </authorList>
    </citation>
    <scope>NUCLEOTIDE SEQUENCE</scope>
    <source>
        <strain evidence="3">GSL018</strain>
    </source>
</reference>
<feature type="compositionally biased region" description="Low complexity" evidence="1">
    <location>
        <begin position="124"/>
        <end position="136"/>
    </location>
</feature>
<protein>
    <submittedName>
        <fullName evidence="3">Ww domain-containing isoform 1</fullName>
    </submittedName>
</protein>
<feature type="region of interest" description="Disordered" evidence="1">
    <location>
        <begin position="223"/>
        <end position="277"/>
    </location>
</feature>
<evidence type="ECO:0000313" key="3">
    <source>
        <dbReference type="EMBL" id="JAC59722.1"/>
    </source>
</evidence>
<dbReference type="SMART" id="SM00456">
    <property type="entry name" value="WW"/>
    <property type="match status" value="2"/>
</dbReference>
<name>A0A061QH10_9CHLO</name>
<dbReference type="Pfam" id="PF00397">
    <property type="entry name" value="WW"/>
    <property type="match status" value="1"/>
</dbReference>
<feature type="compositionally biased region" description="Acidic residues" evidence="1">
    <location>
        <begin position="391"/>
        <end position="405"/>
    </location>
</feature>
<dbReference type="SUPFAM" id="SSF51045">
    <property type="entry name" value="WW domain"/>
    <property type="match status" value="1"/>
</dbReference>
<dbReference type="InterPro" id="IPR001202">
    <property type="entry name" value="WW_dom"/>
</dbReference>
<dbReference type="AlphaFoldDB" id="A0A061QH10"/>
<dbReference type="CDD" id="cd00201">
    <property type="entry name" value="WW"/>
    <property type="match status" value="1"/>
</dbReference>
<feature type="region of interest" description="Disordered" evidence="1">
    <location>
        <begin position="693"/>
        <end position="746"/>
    </location>
</feature>
<feature type="region of interest" description="Disordered" evidence="1">
    <location>
        <begin position="476"/>
        <end position="636"/>
    </location>
</feature>
<feature type="compositionally biased region" description="Low complexity" evidence="1">
    <location>
        <begin position="361"/>
        <end position="374"/>
    </location>
</feature>
<feature type="compositionally biased region" description="Basic residues" evidence="1">
    <location>
        <begin position="623"/>
        <end position="632"/>
    </location>
</feature>
<evidence type="ECO:0000259" key="2">
    <source>
        <dbReference type="PROSITE" id="PS50020"/>
    </source>
</evidence>
<dbReference type="PROSITE" id="PS50020">
    <property type="entry name" value="WW_DOMAIN_2"/>
    <property type="match status" value="2"/>
</dbReference>
<organism evidence="3">
    <name type="scientific">Tetraselmis sp. GSL018</name>
    <dbReference type="NCBI Taxonomy" id="582737"/>
    <lineage>
        <taxon>Eukaryota</taxon>
        <taxon>Viridiplantae</taxon>
        <taxon>Chlorophyta</taxon>
        <taxon>core chlorophytes</taxon>
        <taxon>Chlorodendrophyceae</taxon>
        <taxon>Chlorodendrales</taxon>
        <taxon>Chlorodendraceae</taxon>
        <taxon>Tetraselmis</taxon>
    </lineage>
</organism>
<dbReference type="PROSITE" id="PS01159">
    <property type="entry name" value="WW_DOMAIN_1"/>
    <property type="match status" value="1"/>
</dbReference>
<accession>A0A061QH10</accession>
<feature type="compositionally biased region" description="Pro residues" evidence="1">
    <location>
        <begin position="483"/>
        <end position="529"/>
    </location>
</feature>
<feature type="domain" description="WW" evidence="2">
    <location>
        <begin position="198"/>
        <end position="228"/>
    </location>
</feature>
<feature type="region of interest" description="Disordered" evidence="1">
    <location>
        <begin position="361"/>
        <end position="421"/>
    </location>
</feature>
<dbReference type="Gene3D" id="2.20.70.10">
    <property type="match status" value="2"/>
</dbReference>
<proteinExistence type="predicted"/>
<feature type="compositionally biased region" description="Low complexity" evidence="1">
    <location>
        <begin position="718"/>
        <end position="730"/>
    </location>
</feature>
<feature type="compositionally biased region" description="Low complexity" evidence="1">
    <location>
        <begin position="546"/>
        <end position="558"/>
    </location>
</feature>
<feature type="domain" description="WW" evidence="2">
    <location>
        <begin position="740"/>
        <end position="773"/>
    </location>
</feature>
<feature type="compositionally biased region" description="Basic and acidic residues" evidence="1">
    <location>
        <begin position="238"/>
        <end position="250"/>
    </location>
</feature>
<evidence type="ECO:0000256" key="1">
    <source>
        <dbReference type="SAM" id="MobiDB-lite"/>
    </source>
</evidence>
<feature type="region of interest" description="Disordered" evidence="1">
    <location>
        <begin position="74"/>
        <end position="205"/>
    </location>
</feature>
<sequence length="773" mass="80273">MGKKKGSSLQHKSSRRNRLVIFNGELDASEEDTENDPVAAAIRAKYERREAEVKAAARAAASAAAPDLTTWVWGMEDNESDPADAASPKNGKRHPLASLIGYSGHDSDEETAGGAWGPPPGRAPSPGGAAATAEGARLQADGSSNPDDKVASFIEELESDGLLREDEATEGEQEAQPGAAAESGGGEQRVLGPLDGHPDWRRVLDTGSGSVYFWNQSSNEVVWDNPLGSASVEAAPPEEQRQPPHSHGDGEGPEAEAPSASDNPLEQAGALSEDNASQAWRDCSEAIEAARSAVAVLERASAAWLGVLPGPVVAAIEARVRLRDIEAVAEATQQGGKTCEGTLSRLVAMMDVPTLEAEAAKVQAQPAEAQPAAADLSHPGGGPGPASMAEAEAEGSDGEDMDCEPLEPSVSAPPGVPSQAEAAAPSKAAMYAAAAAAEAPCFAASTAAAADFQYPHAASLAPPAFPVPFEAAYPTPIGSAGAAPPPAEPPPPLPDDPLPPPPPDDEAPPLPSADEPPPQPPPEDAPMPPKSFSAKEPEAAQPPVPSSSAITTSGSAAAELLSSRMSSPPETQTEDAPKASTSNRSSGPVIGAAPVMSARPQPEVANGKPSAGEGPKKEAKAPAAKKKSRKLPKAADKLLSKWQAVREAEREAEKIKEAAESELFDPEALERKRLREAEEWRLKQLATGEAAENANFQPLAGDWRQKVKRARREQQRDSTAAAAAAESSASGRPDLAELSRGLPPGWQAMWDKASHEVYYGNLRTGETTWDRPS</sequence>
<dbReference type="InterPro" id="IPR036020">
    <property type="entry name" value="WW_dom_sf"/>
</dbReference>
<dbReference type="PANTHER" id="PTHR47852:SF2">
    <property type="entry name" value="WW DOMAIN-CONTAINING PROTEIN"/>
    <property type="match status" value="1"/>
</dbReference>
<gene>
    <name evidence="3" type="ORF">TSPGSL018_30762</name>
</gene>